<dbReference type="InterPro" id="IPR019307">
    <property type="entry name" value="RNA-bd_AU-1/RNase_E/G"/>
</dbReference>
<evidence type="ECO:0000313" key="19">
    <source>
        <dbReference type="EMBL" id="MCJ7858342.1"/>
    </source>
</evidence>
<protein>
    <recommendedName>
        <fullName evidence="16">Ribonuclease E</fullName>
        <ecNumber evidence="15">3.1.26.12</ecNumber>
    </recommendedName>
</protein>
<keyword evidence="9" id="KW-0479">Metal-binding</keyword>
<dbReference type="PROSITE" id="PS50126">
    <property type="entry name" value="S1"/>
    <property type="match status" value="1"/>
</dbReference>
<dbReference type="GO" id="GO:0003723">
    <property type="term" value="F:RNA binding"/>
    <property type="evidence" value="ECO:0007669"/>
    <property type="project" value="UniProtKB-KW"/>
</dbReference>
<feature type="compositionally biased region" description="Basic residues" evidence="17">
    <location>
        <begin position="138"/>
        <end position="151"/>
    </location>
</feature>
<dbReference type="GO" id="GO:0008033">
    <property type="term" value="P:tRNA processing"/>
    <property type="evidence" value="ECO:0007669"/>
    <property type="project" value="UniProtKB-KW"/>
</dbReference>
<dbReference type="PANTHER" id="PTHR30001">
    <property type="entry name" value="RIBONUCLEASE"/>
    <property type="match status" value="1"/>
</dbReference>
<keyword evidence="20" id="KW-1185">Reference proteome</keyword>
<gene>
    <name evidence="19" type="ORF">MUN33_06380</name>
</gene>
<evidence type="ECO:0000259" key="18">
    <source>
        <dbReference type="PROSITE" id="PS50126"/>
    </source>
</evidence>
<feature type="compositionally biased region" description="Basic and acidic residues" evidence="17">
    <location>
        <begin position="1074"/>
        <end position="1090"/>
    </location>
</feature>
<dbReference type="EMBL" id="JALIEA010000012">
    <property type="protein sequence ID" value="MCJ7858342.1"/>
    <property type="molecule type" value="Genomic_DNA"/>
</dbReference>
<evidence type="ECO:0000256" key="9">
    <source>
        <dbReference type="ARBA" id="ARBA00022723"/>
    </source>
</evidence>
<feature type="compositionally biased region" description="Low complexity" evidence="17">
    <location>
        <begin position="361"/>
        <end position="396"/>
    </location>
</feature>
<feature type="compositionally biased region" description="Low complexity" evidence="17">
    <location>
        <begin position="167"/>
        <end position="203"/>
    </location>
</feature>
<feature type="compositionally biased region" description="Low complexity" evidence="17">
    <location>
        <begin position="309"/>
        <end position="321"/>
    </location>
</feature>
<feature type="compositionally biased region" description="Basic residues" evidence="17">
    <location>
        <begin position="337"/>
        <end position="348"/>
    </location>
</feature>
<evidence type="ECO:0000313" key="20">
    <source>
        <dbReference type="Proteomes" id="UP001139207"/>
    </source>
</evidence>
<feature type="compositionally biased region" description="Basic residues" evidence="17">
    <location>
        <begin position="1129"/>
        <end position="1140"/>
    </location>
</feature>
<evidence type="ECO:0000256" key="14">
    <source>
        <dbReference type="ARBA" id="ARBA00050524"/>
    </source>
</evidence>
<dbReference type="GO" id="GO:0046872">
    <property type="term" value="F:metal ion binding"/>
    <property type="evidence" value="ECO:0007669"/>
    <property type="project" value="UniProtKB-KW"/>
</dbReference>
<evidence type="ECO:0000256" key="2">
    <source>
        <dbReference type="ARBA" id="ARBA00001947"/>
    </source>
</evidence>
<feature type="compositionally biased region" description="Basic residues" evidence="17">
    <location>
        <begin position="1008"/>
        <end position="1018"/>
    </location>
</feature>
<feature type="region of interest" description="Disordered" evidence="17">
    <location>
        <begin position="864"/>
        <end position="899"/>
    </location>
</feature>
<sequence length="1140" mass="123717">MANSSQELAAAAAAVTSGDLGEKVRVHALAKALGIPSAQMITVLGEHGVENKRAASTVPRAEVERILGELVAAGEKPGTAAPKKAVKKAPKKAAATTETPVAAGPAEPTELTEPTEPTEPFGTQTGGEDAPAAGASRSTRRRARRSTKVTRKAAVPTRPVDEVTVEPVQQPAATATPQPTDTVDAGEATGEGAATGSTGTSSSVRRRRRRKVNRPTGQEAQNNRDDQNHRADRESAAETTAAPTEPSRPQKQQAKEKEQPKEQATEQATPEPAAEEPRPLVRRRIVRRVGSRSAAAGAEELRRERQRDAAAASAADESTGGAADGDRGESGESSSTSRRRRGSRGRGRGRGDQIDDQQGNTTGPAGSADSTGSADSADAAGAAAQTPAQPEQEPTPVVDEPVKLKGSTRLESKRRWRQEQGNEKHRVVTRAEFIARRENIFRSMVVRDAHRKDGDGWTTQVGVVEDGLLVEHFVTSDDQQSTVGNIYLGRVQNVLSSMEAAFIDIGTGRNAVLYASEVDWRSEHVRGRSRRIESALKQGDQVLVQVTKEPLGHKGARLTNRVSFAGRYLVYVPGGRTQGISRKLPEAERKRLKAILQRVVPGDGGTIIRTAAEGVSEEKIAEDVDRLHRRWLEITERENEERAKKGATPVTLYEEPNLLVKVVRDLFNEDFNELVVDGRRSWQRVRDYVHRMAPDLENRVVRWNPEEHGGDDVFAAYELDAQLANALGRKIWLPSGGYLIIDKTEAMTVIDVNTGSFVGSGGNLEETVTKNNLEAAEEIVRQMRLRDIGGMIVVDFVDMVLQENRDLLLRRLNEFLAADRTRHKVSEVTSLGLVQMTRKRLGAGLVETYSTTCEACDGRGVILHDDPVQHDEAEESRERRDHGGREGLKQARHEQEIRRRYEDSAIEDAPAPAQEDLQATAAAAEAADESADSADSDSSDVYGIVARALTRAGEEDPDEPTGADYVADDAAGDVTEALVRGIVQEDAPAAPAEARHDATAVETETVRRRDRRGRRLVRRVTPVAEQTAETDAPAVEASSEAAAAPAEEFAKAKEEFERSPRRRRRVRGNSRSDVAPKAEDFGLGRERTAQQDHGTAGTTRAAGTAEVPEAPVVTEAAQTPQAPQVRSDRRGRRRVVRSGR</sequence>
<evidence type="ECO:0000256" key="10">
    <source>
        <dbReference type="ARBA" id="ARBA00022801"/>
    </source>
</evidence>
<dbReference type="InterPro" id="IPR004659">
    <property type="entry name" value="RNase_E/G"/>
</dbReference>
<evidence type="ECO:0000256" key="13">
    <source>
        <dbReference type="ARBA" id="ARBA00022884"/>
    </source>
</evidence>
<dbReference type="CDD" id="cd04453">
    <property type="entry name" value="S1_RNase_E"/>
    <property type="match status" value="1"/>
</dbReference>
<feature type="compositionally biased region" description="Low complexity" evidence="17">
    <location>
        <begin position="1094"/>
        <end position="1105"/>
    </location>
</feature>
<dbReference type="SMART" id="SM00316">
    <property type="entry name" value="S1"/>
    <property type="match status" value="1"/>
</dbReference>
<dbReference type="InterPro" id="IPR003029">
    <property type="entry name" value="S1_domain"/>
</dbReference>
<evidence type="ECO:0000256" key="16">
    <source>
        <dbReference type="ARBA" id="ARBA00072999"/>
    </source>
</evidence>
<comment type="cofactor">
    <cofactor evidence="1">
        <name>Mg(2+)</name>
        <dbReference type="ChEBI" id="CHEBI:18420"/>
    </cofactor>
</comment>
<evidence type="ECO:0000256" key="6">
    <source>
        <dbReference type="ARBA" id="ARBA00022552"/>
    </source>
</evidence>
<feature type="compositionally biased region" description="Basic residues" evidence="17">
    <location>
        <begin position="280"/>
        <end position="290"/>
    </location>
</feature>
<evidence type="ECO:0000256" key="8">
    <source>
        <dbReference type="ARBA" id="ARBA00022694"/>
    </source>
</evidence>
<evidence type="ECO:0000256" key="12">
    <source>
        <dbReference type="ARBA" id="ARBA00022842"/>
    </source>
</evidence>
<feature type="region of interest" description="Disordered" evidence="17">
    <location>
        <begin position="73"/>
        <end position="422"/>
    </location>
</feature>
<dbReference type="GO" id="GO:0006364">
    <property type="term" value="P:rRNA processing"/>
    <property type="evidence" value="ECO:0007669"/>
    <property type="project" value="UniProtKB-KW"/>
</dbReference>
<feature type="compositionally biased region" description="Low complexity" evidence="17">
    <location>
        <begin position="237"/>
        <end position="252"/>
    </location>
</feature>
<evidence type="ECO:0000256" key="5">
    <source>
        <dbReference type="ARBA" id="ARBA00022490"/>
    </source>
</evidence>
<feature type="region of interest" description="Disordered" evidence="17">
    <location>
        <begin position="916"/>
        <end position="939"/>
    </location>
</feature>
<feature type="compositionally biased region" description="Basic and acidic residues" evidence="17">
    <location>
        <begin position="299"/>
        <end position="308"/>
    </location>
</feature>
<dbReference type="Pfam" id="PF10150">
    <property type="entry name" value="RNase_E_G"/>
    <property type="match status" value="1"/>
</dbReference>
<comment type="subcellular location">
    <subcellularLocation>
        <location evidence="3">Cytoplasm</location>
    </subcellularLocation>
</comment>
<feature type="region of interest" description="Disordered" evidence="17">
    <location>
        <begin position="986"/>
        <end position="1140"/>
    </location>
</feature>
<evidence type="ECO:0000256" key="17">
    <source>
        <dbReference type="SAM" id="MobiDB-lite"/>
    </source>
</evidence>
<dbReference type="FunFam" id="2.40.50.140:FF:000066">
    <property type="entry name" value="Ribonuclease E"/>
    <property type="match status" value="1"/>
</dbReference>
<feature type="compositionally biased region" description="Low complexity" evidence="17">
    <location>
        <begin position="1032"/>
        <end position="1047"/>
    </location>
</feature>
<keyword evidence="10" id="KW-0378">Hydrolase</keyword>
<dbReference type="NCBIfam" id="TIGR00757">
    <property type="entry name" value="RNaseEG"/>
    <property type="match status" value="1"/>
</dbReference>
<evidence type="ECO:0000256" key="4">
    <source>
        <dbReference type="ARBA" id="ARBA00005522"/>
    </source>
</evidence>
<dbReference type="Gene3D" id="1.10.10.2480">
    <property type="match status" value="1"/>
</dbReference>
<keyword evidence="13" id="KW-0694">RNA-binding</keyword>
<feature type="compositionally biased region" description="Basic and acidic residues" evidence="17">
    <location>
        <begin position="1048"/>
        <end position="1059"/>
    </location>
</feature>
<dbReference type="GO" id="GO:0006397">
    <property type="term" value="P:mRNA processing"/>
    <property type="evidence" value="ECO:0007669"/>
    <property type="project" value="UniProtKB-KW"/>
</dbReference>
<comment type="caution">
    <text evidence="19">The sequence shown here is derived from an EMBL/GenBank/DDBJ whole genome shotgun (WGS) entry which is preliminary data.</text>
</comment>
<dbReference type="InterPro" id="IPR012340">
    <property type="entry name" value="NA-bd_OB-fold"/>
</dbReference>
<keyword evidence="6" id="KW-0698">rRNA processing</keyword>
<comment type="similarity">
    <text evidence="4">Belongs to the RNase E/G family.</text>
</comment>
<feature type="compositionally biased region" description="Basic residues" evidence="17">
    <location>
        <begin position="204"/>
        <end position="213"/>
    </location>
</feature>
<evidence type="ECO:0000256" key="1">
    <source>
        <dbReference type="ARBA" id="ARBA00001946"/>
    </source>
</evidence>
<keyword evidence="11" id="KW-0862">Zinc</keyword>
<organism evidence="19 20">
    <name type="scientific">Corynebacterium kalidii</name>
    <dbReference type="NCBI Taxonomy" id="2931982"/>
    <lineage>
        <taxon>Bacteria</taxon>
        <taxon>Bacillati</taxon>
        <taxon>Actinomycetota</taxon>
        <taxon>Actinomycetes</taxon>
        <taxon>Mycobacteriales</taxon>
        <taxon>Corynebacteriaceae</taxon>
        <taxon>Corynebacterium</taxon>
    </lineage>
</organism>
<proteinExistence type="inferred from homology"/>
<evidence type="ECO:0000256" key="15">
    <source>
        <dbReference type="ARBA" id="ARBA00066879"/>
    </source>
</evidence>
<dbReference type="AlphaFoldDB" id="A0A9X2AZA6"/>
<feature type="compositionally biased region" description="Acidic residues" evidence="17">
    <location>
        <begin position="926"/>
        <end position="938"/>
    </location>
</feature>
<comment type="catalytic activity">
    <reaction evidence="14">
        <text>Endonucleolytic cleavage of single-stranded RNA in A- and U-rich regions.</text>
        <dbReference type="EC" id="3.1.26.12"/>
    </reaction>
</comment>
<dbReference type="Proteomes" id="UP001139207">
    <property type="component" value="Unassembled WGS sequence"/>
</dbReference>
<feature type="domain" description="S1 motif" evidence="18">
    <location>
        <begin position="484"/>
        <end position="561"/>
    </location>
</feature>
<dbReference type="SUPFAM" id="SSF50249">
    <property type="entry name" value="Nucleic acid-binding proteins"/>
    <property type="match status" value="1"/>
</dbReference>
<dbReference type="GO" id="GO:0008995">
    <property type="term" value="F:ribonuclease E activity"/>
    <property type="evidence" value="ECO:0007669"/>
    <property type="project" value="UniProtKB-EC"/>
</dbReference>
<dbReference type="PANTHER" id="PTHR30001:SF0">
    <property type="entry name" value="RIBONUCLEASE G"/>
    <property type="match status" value="1"/>
</dbReference>
<feature type="compositionally biased region" description="Basic and acidic residues" evidence="17">
    <location>
        <begin position="222"/>
        <end position="236"/>
    </location>
</feature>
<dbReference type="EC" id="3.1.26.12" evidence="15"/>
<reference evidence="19" key="1">
    <citation type="submission" date="2022-04" db="EMBL/GenBank/DDBJ databases">
        <title>Corynebacterium kalidii LD5P10.</title>
        <authorList>
            <person name="Sun J.Q."/>
        </authorList>
    </citation>
    <scope>NUCLEOTIDE SEQUENCE</scope>
    <source>
        <strain evidence="19">LD5P10</strain>
    </source>
</reference>
<name>A0A9X2AZA6_9CORY</name>
<comment type="cofactor">
    <cofactor evidence="2">
        <name>Zn(2+)</name>
        <dbReference type="ChEBI" id="CHEBI:29105"/>
    </cofactor>
</comment>
<keyword evidence="12" id="KW-0460">Magnesium</keyword>
<keyword evidence="5" id="KW-0963">Cytoplasm</keyword>
<keyword evidence="7" id="KW-0507">mRNA processing</keyword>
<keyword evidence="8" id="KW-0819">tRNA processing</keyword>
<feature type="compositionally biased region" description="Basic and acidic residues" evidence="17">
    <location>
        <begin position="993"/>
        <end position="1007"/>
    </location>
</feature>
<evidence type="ECO:0000256" key="3">
    <source>
        <dbReference type="ARBA" id="ARBA00004496"/>
    </source>
</evidence>
<feature type="compositionally biased region" description="Basic and acidic residues" evidence="17">
    <location>
        <begin position="400"/>
        <end position="422"/>
    </location>
</feature>
<feature type="compositionally biased region" description="Low complexity" evidence="17">
    <location>
        <begin position="92"/>
        <end position="137"/>
    </location>
</feature>
<dbReference type="Gene3D" id="2.40.50.140">
    <property type="entry name" value="Nucleic acid-binding proteins"/>
    <property type="match status" value="1"/>
</dbReference>
<feature type="compositionally biased region" description="Basic and acidic residues" evidence="17">
    <location>
        <begin position="253"/>
        <end position="264"/>
    </location>
</feature>
<evidence type="ECO:0000256" key="7">
    <source>
        <dbReference type="ARBA" id="ARBA00022664"/>
    </source>
</evidence>
<accession>A0A9X2AZA6</accession>
<dbReference type="GO" id="GO:0005737">
    <property type="term" value="C:cytoplasm"/>
    <property type="evidence" value="ECO:0007669"/>
    <property type="project" value="UniProtKB-SubCell"/>
</dbReference>
<evidence type="ECO:0000256" key="11">
    <source>
        <dbReference type="ARBA" id="ARBA00022833"/>
    </source>
</evidence>
<dbReference type="RefSeq" id="WP_244804071.1">
    <property type="nucleotide sequence ID" value="NZ_JALIEA010000012.1"/>
</dbReference>